<name>A0A1M6S313_9FIRM</name>
<keyword evidence="3" id="KW-1003">Cell membrane</keyword>
<evidence type="ECO:0000313" key="10">
    <source>
        <dbReference type="Proteomes" id="UP000183997"/>
    </source>
</evidence>
<dbReference type="RefSeq" id="WP_072913054.1">
    <property type="nucleotide sequence ID" value="NZ_FRAR01000012.1"/>
</dbReference>
<keyword evidence="4 7" id="KW-0812">Transmembrane</keyword>
<evidence type="ECO:0000256" key="6">
    <source>
        <dbReference type="ARBA" id="ARBA00023136"/>
    </source>
</evidence>
<comment type="similarity">
    <text evidence="7">Belongs to the binding-protein-dependent transport system permease family.</text>
</comment>
<feature type="transmembrane region" description="Helical" evidence="7">
    <location>
        <begin position="62"/>
        <end position="85"/>
    </location>
</feature>
<dbReference type="PANTHER" id="PTHR30151">
    <property type="entry name" value="ALKANE SULFONATE ABC TRANSPORTER-RELATED, MEMBRANE SUBUNIT"/>
    <property type="match status" value="1"/>
</dbReference>
<gene>
    <name evidence="9" type="ORF">SAMN02745123_01700</name>
</gene>
<dbReference type="SUPFAM" id="SSF161098">
    <property type="entry name" value="MetI-like"/>
    <property type="match status" value="1"/>
</dbReference>
<dbReference type="AlphaFoldDB" id="A0A1M6S313"/>
<keyword evidence="2 7" id="KW-0813">Transport</keyword>
<evidence type="ECO:0000313" key="9">
    <source>
        <dbReference type="EMBL" id="SHK39143.1"/>
    </source>
</evidence>
<feature type="domain" description="ABC transmembrane type-1" evidence="8">
    <location>
        <begin position="59"/>
        <end position="239"/>
    </location>
</feature>
<keyword evidence="6 7" id="KW-0472">Membrane</keyword>
<dbReference type="Proteomes" id="UP000183997">
    <property type="component" value="Unassembled WGS sequence"/>
</dbReference>
<dbReference type="PANTHER" id="PTHR30151:SF0">
    <property type="entry name" value="ABC TRANSPORTER PERMEASE PROTEIN MJ0413-RELATED"/>
    <property type="match status" value="1"/>
</dbReference>
<dbReference type="PROSITE" id="PS50928">
    <property type="entry name" value="ABC_TM1"/>
    <property type="match status" value="1"/>
</dbReference>
<evidence type="ECO:0000256" key="5">
    <source>
        <dbReference type="ARBA" id="ARBA00022989"/>
    </source>
</evidence>
<sequence>MQQAFKKAEKALAFLASVAILLLLWWLLSLGLKSPAVPLPLDAGQSLLQSLRGELLLHLGVSLYRVLLSLLLATLLAVPLGILLGKDPVIDNKVAPLLYLTYPIPKVVFMPIFLIVLGIGDSSKILLITLITFYQILVTTRDAAKNMKKEYVSSMKSLGASSWDLYRHVYLPGCLPAILTSLRLGLGTALAVLFLAETYATQTGIGFFIMDCLSRMNYEEMFAGIIAMGLMGFFLYVLLDQAEKFLCSWIHL</sequence>
<dbReference type="GO" id="GO:0005886">
    <property type="term" value="C:plasma membrane"/>
    <property type="evidence" value="ECO:0007669"/>
    <property type="project" value="UniProtKB-SubCell"/>
</dbReference>
<dbReference type="OrthoDB" id="9804353at2"/>
<feature type="transmembrane region" description="Helical" evidence="7">
    <location>
        <begin position="125"/>
        <end position="144"/>
    </location>
</feature>
<evidence type="ECO:0000256" key="7">
    <source>
        <dbReference type="RuleBase" id="RU363032"/>
    </source>
</evidence>
<protein>
    <submittedName>
        <fullName evidence="9">NitT/TauT family transport system permease protein</fullName>
    </submittedName>
</protein>
<proteinExistence type="inferred from homology"/>
<dbReference type="CDD" id="cd06261">
    <property type="entry name" value="TM_PBP2"/>
    <property type="match status" value="1"/>
</dbReference>
<dbReference type="Pfam" id="PF00528">
    <property type="entry name" value="BPD_transp_1"/>
    <property type="match status" value="1"/>
</dbReference>
<dbReference type="GO" id="GO:0055085">
    <property type="term" value="P:transmembrane transport"/>
    <property type="evidence" value="ECO:0007669"/>
    <property type="project" value="InterPro"/>
</dbReference>
<dbReference type="STRING" id="1121421.SAMN02745123_01700"/>
<keyword evidence="5 7" id="KW-1133">Transmembrane helix</keyword>
<evidence type="ECO:0000259" key="8">
    <source>
        <dbReference type="PROSITE" id="PS50928"/>
    </source>
</evidence>
<comment type="subcellular location">
    <subcellularLocation>
        <location evidence="1 7">Cell membrane</location>
        <topology evidence="1 7">Multi-pass membrane protein</topology>
    </subcellularLocation>
</comment>
<feature type="transmembrane region" description="Helical" evidence="7">
    <location>
        <begin position="97"/>
        <end position="119"/>
    </location>
</feature>
<dbReference type="InterPro" id="IPR035906">
    <property type="entry name" value="MetI-like_sf"/>
</dbReference>
<accession>A0A1M6S313</accession>
<organism evidence="9 10">
    <name type="scientific">Desulforamulus aeronauticus DSM 10349</name>
    <dbReference type="NCBI Taxonomy" id="1121421"/>
    <lineage>
        <taxon>Bacteria</taxon>
        <taxon>Bacillati</taxon>
        <taxon>Bacillota</taxon>
        <taxon>Clostridia</taxon>
        <taxon>Eubacteriales</taxon>
        <taxon>Peptococcaceae</taxon>
        <taxon>Desulforamulus</taxon>
    </lineage>
</organism>
<evidence type="ECO:0000256" key="3">
    <source>
        <dbReference type="ARBA" id="ARBA00022475"/>
    </source>
</evidence>
<evidence type="ECO:0000256" key="2">
    <source>
        <dbReference type="ARBA" id="ARBA00022448"/>
    </source>
</evidence>
<dbReference type="InterPro" id="IPR000515">
    <property type="entry name" value="MetI-like"/>
</dbReference>
<reference evidence="10" key="1">
    <citation type="submission" date="2016-11" db="EMBL/GenBank/DDBJ databases">
        <authorList>
            <person name="Varghese N."/>
            <person name="Submissions S."/>
        </authorList>
    </citation>
    <scope>NUCLEOTIDE SEQUENCE [LARGE SCALE GENOMIC DNA]</scope>
    <source>
        <strain evidence="10">DSM 10349</strain>
    </source>
</reference>
<dbReference type="EMBL" id="FRAR01000012">
    <property type="protein sequence ID" value="SHK39143.1"/>
    <property type="molecule type" value="Genomic_DNA"/>
</dbReference>
<feature type="transmembrane region" description="Helical" evidence="7">
    <location>
        <begin position="190"/>
        <end position="209"/>
    </location>
</feature>
<dbReference type="Gene3D" id="1.10.3720.10">
    <property type="entry name" value="MetI-like"/>
    <property type="match status" value="1"/>
</dbReference>
<evidence type="ECO:0000256" key="1">
    <source>
        <dbReference type="ARBA" id="ARBA00004651"/>
    </source>
</evidence>
<evidence type="ECO:0000256" key="4">
    <source>
        <dbReference type="ARBA" id="ARBA00022692"/>
    </source>
</evidence>
<feature type="transmembrane region" description="Helical" evidence="7">
    <location>
        <begin position="221"/>
        <end position="239"/>
    </location>
</feature>
<keyword evidence="10" id="KW-1185">Reference proteome</keyword>